<organism evidence="1 2">
    <name type="scientific">Collimonas rhizosphaerae</name>
    <dbReference type="NCBI Taxonomy" id="3126357"/>
    <lineage>
        <taxon>Bacteria</taxon>
        <taxon>Pseudomonadati</taxon>
        <taxon>Pseudomonadota</taxon>
        <taxon>Betaproteobacteria</taxon>
        <taxon>Burkholderiales</taxon>
        <taxon>Oxalobacteraceae</taxon>
        <taxon>Collimonas</taxon>
    </lineage>
</organism>
<reference evidence="1 2" key="1">
    <citation type="submission" date="2024-02" db="EMBL/GenBank/DDBJ databases">
        <title>Draft genome sequence of Collimonas sp. strain H4R21, an effective mineral-weathering bacterial strain isolated from the beech rhizosphere.</title>
        <authorList>
            <person name="Morin E."/>
            <person name="Uroz S."/>
            <person name="Leveau J.H.J."/>
            <person name="Kumar R."/>
            <person name="Rey M.W."/>
            <person name="Pham J."/>
        </authorList>
    </citation>
    <scope>NUCLEOTIDE SEQUENCE [LARGE SCALE GENOMIC DNA]</scope>
    <source>
        <strain evidence="1 2">H4R21</strain>
    </source>
</reference>
<protein>
    <submittedName>
        <fullName evidence="1">Uncharacterized protein</fullName>
    </submittedName>
</protein>
<keyword evidence="2" id="KW-1185">Reference proteome</keyword>
<gene>
    <name evidence="1" type="ORF">V8G57_02180</name>
</gene>
<proteinExistence type="predicted"/>
<evidence type="ECO:0000313" key="2">
    <source>
        <dbReference type="Proteomes" id="UP001495910"/>
    </source>
</evidence>
<comment type="caution">
    <text evidence="1">The sequence shown here is derived from an EMBL/GenBank/DDBJ whole genome shotgun (WGS) entry which is preliminary data.</text>
</comment>
<sequence length="50" mass="5304">MGNSHIRDVRSGGTVSVQSRQTTFAGQTVADLNQNFFGVTEQAETSQACA</sequence>
<dbReference type="Proteomes" id="UP001495910">
    <property type="component" value="Unassembled WGS sequence"/>
</dbReference>
<accession>A0ABU9PQB6</accession>
<dbReference type="RefSeq" id="WP_342827993.1">
    <property type="nucleotide sequence ID" value="NZ_JBANDC010000001.1"/>
</dbReference>
<name>A0ABU9PQB6_9BURK</name>
<evidence type="ECO:0000313" key="1">
    <source>
        <dbReference type="EMBL" id="MEM4986186.1"/>
    </source>
</evidence>
<dbReference type="EMBL" id="JBANDC010000001">
    <property type="protein sequence ID" value="MEM4986186.1"/>
    <property type="molecule type" value="Genomic_DNA"/>
</dbReference>